<reference evidence="2" key="2">
    <citation type="submission" date="2023-05" db="EMBL/GenBank/DDBJ databases">
        <authorList>
            <consortium name="Lawrence Berkeley National Laboratory"/>
            <person name="Steindorff A."/>
            <person name="Hensen N."/>
            <person name="Bonometti L."/>
            <person name="Westerberg I."/>
            <person name="Brannstrom I.O."/>
            <person name="Guillou S."/>
            <person name="Cros-Aarteil S."/>
            <person name="Calhoun S."/>
            <person name="Haridas S."/>
            <person name="Kuo A."/>
            <person name="Mondo S."/>
            <person name="Pangilinan J."/>
            <person name="Riley R."/>
            <person name="Labutti K."/>
            <person name="Andreopoulos B."/>
            <person name="Lipzen A."/>
            <person name="Chen C."/>
            <person name="Yanf M."/>
            <person name="Daum C."/>
            <person name="Ng V."/>
            <person name="Clum A."/>
            <person name="Ohm R."/>
            <person name="Martin F."/>
            <person name="Silar P."/>
            <person name="Natvig D."/>
            <person name="Lalanne C."/>
            <person name="Gautier V."/>
            <person name="Ament-Velasquez S.L."/>
            <person name="Kruys A."/>
            <person name="Hutchinson M.I."/>
            <person name="Powell A.J."/>
            <person name="Barry K."/>
            <person name="Miller A.N."/>
            <person name="Grigoriev I.V."/>
            <person name="Debuchy R."/>
            <person name="Gladieux P."/>
            <person name="Thoren M.H."/>
            <person name="Johannesson H."/>
        </authorList>
    </citation>
    <scope>NUCLEOTIDE SEQUENCE</scope>
    <source>
        <strain evidence="2">CBS 123565</strain>
    </source>
</reference>
<accession>A0AAN6UU43</accession>
<evidence type="ECO:0000313" key="3">
    <source>
        <dbReference type="Proteomes" id="UP001304895"/>
    </source>
</evidence>
<feature type="chain" id="PRO_5042958802" description="Ubiquitin 3 binding protein But2 C-terminal domain-containing protein" evidence="1">
    <location>
        <begin position="16"/>
        <end position="189"/>
    </location>
</feature>
<feature type="signal peptide" evidence="1">
    <location>
        <begin position="1"/>
        <end position="15"/>
    </location>
</feature>
<proteinExistence type="predicted"/>
<organism evidence="2 3">
    <name type="scientific">Trichocladium antarcticum</name>
    <dbReference type="NCBI Taxonomy" id="1450529"/>
    <lineage>
        <taxon>Eukaryota</taxon>
        <taxon>Fungi</taxon>
        <taxon>Dikarya</taxon>
        <taxon>Ascomycota</taxon>
        <taxon>Pezizomycotina</taxon>
        <taxon>Sordariomycetes</taxon>
        <taxon>Sordariomycetidae</taxon>
        <taxon>Sordariales</taxon>
        <taxon>Chaetomiaceae</taxon>
        <taxon>Trichocladium</taxon>
    </lineage>
</organism>
<dbReference type="Proteomes" id="UP001304895">
    <property type="component" value="Unassembled WGS sequence"/>
</dbReference>
<protein>
    <recommendedName>
        <fullName evidence="4">Ubiquitin 3 binding protein But2 C-terminal domain-containing protein</fullName>
    </recommendedName>
</protein>
<evidence type="ECO:0000313" key="2">
    <source>
        <dbReference type="EMBL" id="KAK4138970.1"/>
    </source>
</evidence>
<gene>
    <name evidence="2" type="ORF">BT67DRAFT_394978</name>
</gene>
<evidence type="ECO:0008006" key="4">
    <source>
        <dbReference type="Google" id="ProtNLM"/>
    </source>
</evidence>
<name>A0AAN6UU43_9PEZI</name>
<dbReference type="AlphaFoldDB" id="A0AAN6UU43"/>
<keyword evidence="1" id="KW-0732">Signal</keyword>
<dbReference type="EMBL" id="MU853401">
    <property type="protein sequence ID" value="KAK4138970.1"/>
    <property type="molecule type" value="Genomic_DNA"/>
</dbReference>
<evidence type="ECO:0000256" key="1">
    <source>
        <dbReference type="SAM" id="SignalP"/>
    </source>
</evidence>
<comment type="caution">
    <text evidence="2">The sequence shown here is derived from an EMBL/GenBank/DDBJ whole genome shotgun (WGS) entry which is preliminary data.</text>
</comment>
<keyword evidence="3" id="KW-1185">Reference proteome</keyword>
<reference evidence="2" key="1">
    <citation type="journal article" date="2023" name="Mol. Phylogenet. Evol.">
        <title>Genome-scale phylogeny and comparative genomics of the fungal order Sordariales.</title>
        <authorList>
            <person name="Hensen N."/>
            <person name="Bonometti L."/>
            <person name="Westerberg I."/>
            <person name="Brannstrom I.O."/>
            <person name="Guillou S."/>
            <person name="Cros-Aarteil S."/>
            <person name="Calhoun S."/>
            <person name="Haridas S."/>
            <person name="Kuo A."/>
            <person name="Mondo S."/>
            <person name="Pangilinan J."/>
            <person name="Riley R."/>
            <person name="LaButti K."/>
            <person name="Andreopoulos B."/>
            <person name="Lipzen A."/>
            <person name="Chen C."/>
            <person name="Yan M."/>
            <person name="Daum C."/>
            <person name="Ng V."/>
            <person name="Clum A."/>
            <person name="Steindorff A."/>
            <person name="Ohm R.A."/>
            <person name="Martin F."/>
            <person name="Silar P."/>
            <person name="Natvig D.O."/>
            <person name="Lalanne C."/>
            <person name="Gautier V."/>
            <person name="Ament-Velasquez S.L."/>
            <person name="Kruys A."/>
            <person name="Hutchinson M.I."/>
            <person name="Powell A.J."/>
            <person name="Barry K."/>
            <person name="Miller A.N."/>
            <person name="Grigoriev I.V."/>
            <person name="Debuchy R."/>
            <person name="Gladieux P."/>
            <person name="Hiltunen Thoren M."/>
            <person name="Johannesson H."/>
        </authorList>
    </citation>
    <scope>NUCLEOTIDE SEQUENCE</scope>
    <source>
        <strain evidence="2">CBS 123565</strain>
    </source>
</reference>
<feature type="non-terminal residue" evidence="2">
    <location>
        <position position="189"/>
    </location>
</feature>
<sequence length="189" mass="19198">MLTATLFTLITTALAAPQLASRQAAGEILPSPIISHDIAYPPAPNTCLAAGTRPSARRLVTSGIETGHSVLLTFTYPAASAGRQCWLEFTTTAPTTLRPNPGAQLDVFRQWAPGSCAGGATANHRDVQLGRLSVPGAAGATAVWAAVYNGHLTAKGPCAAPGTVEGLEIVAVGDDGEVTFPQGAGAGVR</sequence>